<dbReference type="GO" id="GO:0019185">
    <property type="term" value="C:snRNA-activating protein complex"/>
    <property type="evidence" value="ECO:0007669"/>
    <property type="project" value="TreeGrafter"/>
</dbReference>
<protein>
    <recommendedName>
        <fullName evidence="9">Myb-like domain-containing protein</fullName>
    </recommendedName>
</protein>
<keyword evidence="8" id="KW-1185">Reference proteome</keyword>
<dbReference type="InterPro" id="IPR009057">
    <property type="entry name" value="Homeodomain-like_sf"/>
</dbReference>
<evidence type="ECO:0000259" key="6">
    <source>
        <dbReference type="PROSITE" id="PS51294"/>
    </source>
</evidence>
<feature type="domain" description="HTH myb-type" evidence="6">
    <location>
        <begin position="128"/>
        <end position="182"/>
    </location>
</feature>
<gene>
    <name evidence="7" type="ORF">PSTT_08053</name>
</gene>
<dbReference type="GO" id="GO:0042795">
    <property type="term" value="P:snRNA transcription by RNA polymerase II"/>
    <property type="evidence" value="ECO:0007669"/>
    <property type="project" value="TreeGrafter"/>
</dbReference>
<evidence type="ECO:0008006" key="9">
    <source>
        <dbReference type="Google" id="ProtNLM"/>
    </source>
</evidence>
<dbReference type="VEuPathDB" id="FungiDB:PSHT_01552"/>
<dbReference type="GO" id="GO:0001006">
    <property type="term" value="F:RNA polymerase III type 3 promoter sequence-specific DNA binding"/>
    <property type="evidence" value="ECO:0007669"/>
    <property type="project" value="TreeGrafter"/>
</dbReference>
<dbReference type="GO" id="GO:0000978">
    <property type="term" value="F:RNA polymerase II cis-regulatory region sequence-specific DNA binding"/>
    <property type="evidence" value="ECO:0007669"/>
    <property type="project" value="TreeGrafter"/>
</dbReference>
<evidence type="ECO:0000256" key="1">
    <source>
        <dbReference type="ARBA" id="ARBA00023015"/>
    </source>
</evidence>
<dbReference type="Pfam" id="PF13921">
    <property type="entry name" value="Myb_DNA-bind_6"/>
    <property type="match status" value="1"/>
</dbReference>
<dbReference type="CDD" id="cd00167">
    <property type="entry name" value="SANT"/>
    <property type="match status" value="1"/>
</dbReference>
<feature type="non-terminal residue" evidence="7">
    <location>
        <position position="214"/>
    </location>
</feature>
<accession>A0A2S4VE70</accession>
<dbReference type="EMBL" id="PKSL01000072">
    <property type="protein sequence ID" value="POW07690.1"/>
    <property type="molecule type" value="Genomic_DNA"/>
</dbReference>
<dbReference type="GO" id="GO:0042796">
    <property type="term" value="P:snRNA transcription by RNA polymerase III"/>
    <property type="evidence" value="ECO:0007669"/>
    <property type="project" value="TreeGrafter"/>
</dbReference>
<dbReference type="PROSITE" id="PS50090">
    <property type="entry name" value="MYB_LIKE"/>
    <property type="match status" value="2"/>
</dbReference>
<feature type="domain" description="Myb-like" evidence="5">
    <location>
        <begin position="128"/>
        <end position="178"/>
    </location>
</feature>
<feature type="domain" description="Myb-like" evidence="5">
    <location>
        <begin position="52"/>
        <end position="98"/>
    </location>
</feature>
<dbReference type="PANTHER" id="PTHR46621">
    <property type="entry name" value="SNRNA-ACTIVATING PROTEIN COMPLEX SUBUNIT 4"/>
    <property type="match status" value="1"/>
</dbReference>
<dbReference type="PROSITE" id="PS51294">
    <property type="entry name" value="HTH_MYB"/>
    <property type="match status" value="1"/>
</dbReference>
<evidence type="ECO:0000313" key="7">
    <source>
        <dbReference type="EMBL" id="POW07690.1"/>
    </source>
</evidence>
<comment type="caution">
    <text evidence="7">The sequence shown here is derived from an EMBL/GenBank/DDBJ whole genome shotgun (WGS) entry which is preliminary data.</text>
</comment>
<name>A0A2S4VE70_9BASI</name>
<dbReference type="InterPro" id="IPR001005">
    <property type="entry name" value="SANT/Myb"/>
</dbReference>
<keyword evidence="1" id="KW-0805">Transcription regulation</keyword>
<dbReference type="PANTHER" id="PTHR46621:SF1">
    <property type="entry name" value="SNRNA-ACTIVATING PROTEIN COMPLEX SUBUNIT 4"/>
    <property type="match status" value="1"/>
</dbReference>
<evidence type="ECO:0000256" key="2">
    <source>
        <dbReference type="ARBA" id="ARBA00023125"/>
    </source>
</evidence>
<dbReference type="InterPro" id="IPR017930">
    <property type="entry name" value="Myb_dom"/>
</dbReference>
<dbReference type="AlphaFoldDB" id="A0A2S4VE70"/>
<evidence type="ECO:0000259" key="5">
    <source>
        <dbReference type="PROSITE" id="PS50090"/>
    </source>
</evidence>
<organism evidence="7 8">
    <name type="scientific">Puccinia striiformis</name>
    <dbReference type="NCBI Taxonomy" id="27350"/>
    <lineage>
        <taxon>Eukaryota</taxon>
        <taxon>Fungi</taxon>
        <taxon>Dikarya</taxon>
        <taxon>Basidiomycota</taxon>
        <taxon>Pucciniomycotina</taxon>
        <taxon>Pucciniomycetes</taxon>
        <taxon>Pucciniales</taxon>
        <taxon>Pucciniaceae</taxon>
        <taxon>Puccinia</taxon>
    </lineage>
</organism>
<evidence type="ECO:0000313" key="8">
    <source>
        <dbReference type="Proteomes" id="UP000239156"/>
    </source>
</evidence>
<dbReference type="VEuPathDB" id="FungiDB:PSTT_08053"/>
<keyword evidence="3" id="KW-0804">Transcription</keyword>
<dbReference type="InterPro" id="IPR051575">
    <property type="entry name" value="Myb-like_DNA-bd"/>
</dbReference>
<dbReference type="Proteomes" id="UP000239156">
    <property type="component" value="Unassembled WGS sequence"/>
</dbReference>
<dbReference type="SUPFAM" id="SSF46689">
    <property type="entry name" value="Homeodomain-like"/>
    <property type="match status" value="2"/>
</dbReference>
<sequence length="214" mass="25189">QPPERRKLDKEVTNLLKTNNQNKSEIDWERVAQNFPERKPVECKVQRTQKQDPTLNKSKWTLPEINCLFEIVKKFNQKNWDSISNELAAASECVKQCRIVTQEKQEWSEQDDLLLREGSKFASSKTLRPDIKKGKWDPIEDEALKSAVAACGMVWKDAAPCDKGRTDTWCRERWCNILDPRIVVENWTPEEDQKILRRRDVEHKTWLGISKIFH</sequence>
<dbReference type="SMART" id="SM00717">
    <property type="entry name" value="SANT"/>
    <property type="match status" value="3"/>
</dbReference>
<evidence type="ECO:0000256" key="4">
    <source>
        <dbReference type="ARBA" id="ARBA00023242"/>
    </source>
</evidence>
<reference evidence="7" key="1">
    <citation type="submission" date="2017-12" db="EMBL/GenBank/DDBJ databases">
        <title>Gene loss provides genomic basis for host adaptation in cereal stripe rust fungi.</title>
        <authorList>
            <person name="Xia C."/>
        </authorList>
    </citation>
    <scope>NUCLEOTIDE SEQUENCE [LARGE SCALE GENOMIC DNA]</scope>
    <source>
        <strain evidence="7">93-210</strain>
    </source>
</reference>
<keyword evidence="4" id="KW-0539">Nucleus</keyword>
<dbReference type="Gene3D" id="1.10.10.60">
    <property type="entry name" value="Homeodomain-like"/>
    <property type="match status" value="2"/>
</dbReference>
<feature type="non-terminal residue" evidence="7">
    <location>
        <position position="1"/>
    </location>
</feature>
<keyword evidence="2" id="KW-0238">DNA-binding</keyword>
<evidence type="ECO:0000256" key="3">
    <source>
        <dbReference type="ARBA" id="ARBA00023163"/>
    </source>
</evidence>
<proteinExistence type="predicted"/>